<accession>A0AAD4JPZ3</accession>
<dbReference type="EMBL" id="SDAM02000006">
    <property type="protein sequence ID" value="KAH6837887.1"/>
    <property type="molecule type" value="Genomic_DNA"/>
</dbReference>
<evidence type="ECO:0000256" key="4">
    <source>
        <dbReference type="SAM" id="Coils"/>
    </source>
</evidence>
<evidence type="ECO:0000256" key="2">
    <source>
        <dbReference type="ARBA" id="ARBA00022786"/>
    </source>
</evidence>
<dbReference type="InterPro" id="IPR043454">
    <property type="entry name" value="NPH3/RPT2-like"/>
</dbReference>
<feature type="domain" description="NPH3" evidence="5">
    <location>
        <begin position="188"/>
        <end position="452"/>
    </location>
</feature>
<evidence type="ECO:0000259" key="5">
    <source>
        <dbReference type="PROSITE" id="PS51649"/>
    </source>
</evidence>
<dbReference type="PROSITE" id="PS51649">
    <property type="entry name" value="NPH3"/>
    <property type="match status" value="1"/>
</dbReference>
<dbReference type="PANTHER" id="PTHR32370">
    <property type="entry name" value="OS12G0117600 PROTEIN"/>
    <property type="match status" value="1"/>
</dbReference>
<protein>
    <recommendedName>
        <fullName evidence="5">NPH3 domain-containing protein</fullName>
    </recommendedName>
</protein>
<comment type="caution">
    <text evidence="6">The sequence shown here is derived from an EMBL/GenBank/DDBJ whole genome shotgun (WGS) entry which is preliminary data.</text>
</comment>
<keyword evidence="2" id="KW-0833">Ubl conjugation pathway</keyword>
<sequence>MSEMCDLQIHINGQHTFFLSEMVLSKYSGKLRKIIKQEKRRTQIRSSGIDIDDFPGGAAAFELVSRFCYNNGTIPITVSNVSLLHCCAVFLGMSEKASRSNLLQQTEKFLEGIFYWSWNDILTSLKSSELFFDYADSCGLIEKLMCSLLAKIAQNSDVNSLSVSSSSSSSSPETARSLGLNSPRKSWAWWFQDLTILSPRTIEQFLKQLGSFGSDNSNLVLTRFLLQYLKTALQHSNGGSIRHHVSTADYGGLADTAVHGVVLMGKTAFSCRGLFSVLKLVASFGISRESRGALERMIGGMLDQAKLDDLLVCGGANANGGVCVYDVNFVVRLIRLFVLHYDKMCLEKVKKVGELIDLYLGEIGPDPALKISKFLAVAESLPDSARDSFDQVYRAIDVYLQAHPSLSLEERSRLCRCLNYEKLSLEACKDLAKNPRIPPRIAIQALASQGSNIEPVDGDGGVNSGKNHQMVLYKNDESSHNYETESSVEDKEEMKVNLERMQWRVVELEKVCREMKGQMARMVKLAPQHNRPLPRLC</sequence>
<reference evidence="6 7" key="1">
    <citation type="journal article" date="2021" name="Nat. Commun.">
        <title>Incipient diploidization of the medicinal plant Perilla within 10,000 years.</title>
        <authorList>
            <person name="Zhang Y."/>
            <person name="Shen Q."/>
            <person name="Leng L."/>
            <person name="Zhang D."/>
            <person name="Chen S."/>
            <person name="Shi Y."/>
            <person name="Ning Z."/>
            <person name="Chen S."/>
        </authorList>
    </citation>
    <scope>NUCLEOTIDE SEQUENCE [LARGE SCALE GENOMIC DNA]</scope>
    <source>
        <strain evidence="7">cv. PC099</strain>
    </source>
</reference>
<comment type="pathway">
    <text evidence="1">Protein modification; protein ubiquitination.</text>
</comment>
<comment type="similarity">
    <text evidence="3">Belongs to the NPH3 family.</text>
</comment>
<evidence type="ECO:0000256" key="3">
    <source>
        <dbReference type="PROSITE-ProRule" id="PRU00982"/>
    </source>
</evidence>
<dbReference type="SUPFAM" id="SSF54695">
    <property type="entry name" value="POZ domain"/>
    <property type="match status" value="1"/>
</dbReference>
<dbReference type="Pfam" id="PF03000">
    <property type="entry name" value="NPH3"/>
    <property type="match status" value="1"/>
</dbReference>
<dbReference type="Gene3D" id="3.30.710.10">
    <property type="entry name" value="Potassium Channel Kv1.1, Chain A"/>
    <property type="match status" value="1"/>
</dbReference>
<dbReference type="AlphaFoldDB" id="A0AAD4JPZ3"/>
<dbReference type="Proteomes" id="UP001190926">
    <property type="component" value="Unassembled WGS sequence"/>
</dbReference>
<dbReference type="InterPro" id="IPR027356">
    <property type="entry name" value="NPH3_dom"/>
</dbReference>
<keyword evidence="4" id="KW-0175">Coiled coil</keyword>
<gene>
    <name evidence="6" type="ORF">C2S53_001972</name>
</gene>
<organism evidence="6 7">
    <name type="scientific">Perilla frutescens var. hirtella</name>
    <name type="common">Perilla citriodora</name>
    <name type="synonym">Perilla setoyensis</name>
    <dbReference type="NCBI Taxonomy" id="608512"/>
    <lineage>
        <taxon>Eukaryota</taxon>
        <taxon>Viridiplantae</taxon>
        <taxon>Streptophyta</taxon>
        <taxon>Embryophyta</taxon>
        <taxon>Tracheophyta</taxon>
        <taxon>Spermatophyta</taxon>
        <taxon>Magnoliopsida</taxon>
        <taxon>eudicotyledons</taxon>
        <taxon>Gunneridae</taxon>
        <taxon>Pentapetalae</taxon>
        <taxon>asterids</taxon>
        <taxon>lamiids</taxon>
        <taxon>Lamiales</taxon>
        <taxon>Lamiaceae</taxon>
        <taxon>Nepetoideae</taxon>
        <taxon>Elsholtzieae</taxon>
        <taxon>Perilla</taxon>
    </lineage>
</organism>
<dbReference type="InterPro" id="IPR011333">
    <property type="entry name" value="SKP1/BTB/POZ_sf"/>
</dbReference>
<keyword evidence="7" id="KW-1185">Reference proteome</keyword>
<feature type="coiled-coil region" evidence="4">
    <location>
        <begin position="491"/>
        <end position="518"/>
    </location>
</feature>
<proteinExistence type="inferred from homology"/>
<evidence type="ECO:0000313" key="7">
    <source>
        <dbReference type="Proteomes" id="UP001190926"/>
    </source>
</evidence>
<name>A0AAD4JPZ3_PERFH</name>
<evidence type="ECO:0000313" key="6">
    <source>
        <dbReference type="EMBL" id="KAH6837887.1"/>
    </source>
</evidence>
<evidence type="ECO:0000256" key="1">
    <source>
        <dbReference type="ARBA" id="ARBA00004906"/>
    </source>
</evidence>